<feature type="modified residue" description="4-aspartylphosphate" evidence="8">
    <location>
        <position position="55"/>
    </location>
</feature>
<dbReference type="SUPFAM" id="SSF52172">
    <property type="entry name" value="CheY-like"/>
    <property type="match status" value="1"/>
</dbReference>
<evidence type="ECO:0000256" key="4">
    <source>
        <dbReference type="ARBA" id="ARBA00023012"/>
    </source>
</evidence>
<dbReference type="EMBL" id="JAMDMX010000082">
    <property type="protein sequence ID" value="MCY9695881.1"/>
    <property type="molecule type" value="Genomic_DNA"/>
</dbReference>
<dbReference type="InterPro" id="IPR009057">
    <property type="entry name" value="Homeodomain-like_sf"/>
</dbReference>
<keyword evidence="3 8" id="KW-0597">Phosphoprotein</keyword>
<dbReference type="InterPro" id="IPR011006">
    <property type="entry name" value="CheY-like_superfamily"/>
</dbReference>
<reference evidence="11 12" key="1">
    <citation type="submission" date="2022-05" db="EMBL/GenBank/DDBJ databases">
        <title>Genome Sequencing of Bee-Associated Microbes.</title>
        <authorList>
            <person name="Dunlap C."/>
        </authorList>
    </citation>
    <scope>NUCLEOTIDE SEQUENCE [LARGE SCALE GENOMIC DNA]</scope>
    <source>
        <strain evidence="11 12">NRRL B-14421</strain>
    </source>
</reference>
<keyword evidence="2" id="KW-0963">Cytoplasm</keyword>
<dbReference type="Gene3D" id="1.10.10.60">
    <property type="entry name" value="Homeodomain-like"/>
    <property type="match status" value="2"/>
</dbReference>
<dbReference type="InterPro" id="IPR051552">
    <property type="entry name" value="HptR"/>
</dbReference>
<evidence type="ECO:0000259" key="10">
    <source>
        <dbReference type="PROSITE" id="PS50110"/>
    </source>
</evidence>
<keyword evidence="12" id="KW-1185">Reference proteome</keyword>
<evidence type="ECO:0000256" key="1">
    <source>
        <dbReference type="ARBA" id="ARBA00004496"/>
    </source>
</evidence>
<dbReference type="PANTHER" id="PTHR42713">
    <property type="entry name" value="HISTIDINE KINASE-RELATED"/>
    <property type="match status" value="1"/>
</dbReference>
<feature type="domain" description="HTH araC/xylS-type" evidence="9">
    <location>
        <begin position="412"/>
        <end position="510"/>
    </location>
</feature>
<evidence type="ECO:0000256" key="3">
    <source>
        <dbReference type="ARBA" id="ARBA00022553"/>
    </source>
</evidence>
<dbReference type="Proteomes" id="UP001527099">
    <property type="component" value="Unassembled WGS sequence"/>
</dbReference>
<comment type="subcellular location">
    <subcellularLocation>
        <location evidence="1">Cytoplasm</location>
    </subcellularLocation>
</comment>
<keyword evidence="5" id="KW-0805">Transcription regulation</keyword>
<dbReference type="PRINTS" id="PR00032">
    <property type="entry name" value="HTHARAC"/>
</dbReference>
<dbReference type="RefSeq" id="WP_268617045.1">
    <property type="nucleotide sequence ID" value="NZ_JAMDMX010000082.1"/>
</dbReference>
<protein>
    <submittedName>
        <fullName evidence="11">Response regulator</fullName>
    </submittedName>
</protein>
<keyword evidence="4" id="KW-0902">Two-component regulatory system</keyword>
<evidence type="ECO:0000256" key="8">
    <source>
        <dbReference type="PROSITE-ProRule" id="PRU00169"/>
    </source>
</evidence>
<dbReference type="InterPro" id="IPR001789">
    <property type="entry name" value="Sig_transdc_resp-reg_receiver"/>
</dbReference>
<dbReference type="Pfam" id="PF12833">
    <property type="entry name" value="HTH_18"/>
    <property type="match status" value="1"/>
</dbReference>
<keyword evidence="7" id="KW-0804">Transcription</keyword>
<dbReference type="InterPro" id="IPR020449">
    <property type="entry name" value="Tscrpt_reg_AraC-type_HTH"/>
</dbReference>
<evidence type="ECO:0000259" key="9">
    <source>
        <dbReference type="PROSITE" id="PS01124"/>
    </source>
</evidence>
<dbReference type="Gene3D" id="3.40.50.2300">
    <property type="match status" value="1"/>
</dbReference>
<feature type="domain" description="Response regulatory" evidence="10">
    <location>
        <begin position="3"/>
        <end position="120"/>
    </location>
</feature>
<dbReference type="PROSITE" id="PS50110">
    <property type="entry name" value="RESPONSE_REGULATORY"/>
    <property type="match status" value="1"/>
</dbReference>
<dbReference type="InterPro" id="IPR018060">
    <property type="entry name" value="HTH_AraC"/>
</dbReference>
<evidence type="ECO:0000256" key="5">
    <source>
        <dbReference type="ARBA" id="ARBA00023015"/>
    </source>
</evidence>
<comment type="caution">
    <text evidence="11">The sequence shown here is derived from an EMBL/GenBank/DDBJ whole genome shotgun (WGS) entry which is preliminary data.</text>
</comment>
<evidence type="ECO:0000256" key="6">
    <source>
        <dbReference type="ARBA" id="ARBA00023125"/>
    </source>
</evidence>
<dbReference type="SMART" id="SM00448">
    <property type="entry name" value="REC"/>
    <property type="match status" value="1"/>
</dbReference>
<dbReference type="Pfam" id="PF00072">
    <property type="entry name" value="Response_reg"/>
    <property type="match status" value="1"/>
</dbReference>
<evidence type="ECO:0000256" key="7">
    <source>
        <dbReference type="ARBA" id="ARBA00023163"/>
    </source>
</evidence>
<evidence type="ECO:0000313" key="11">
    <source>
        <dbReference type="EMBL" id="MCY9695881.1"/>
    </source>
</evidence>
<dbReference type="CDD" id="cd17536">
    <property type="entry name" value="REC_YesN-like"/>
    <property type="match status" value="1"/>
</dbReference>
<keyword evidence="6" id="KW-0238">DNA-binding</keyword>
<dbReference type="PROSITE" id="PS01124">
    <property type="entry name" value="HTH_ARAC_FAMILY_2"/>
    <property type="match status" value="1"/>
</dbReference>
<organism evidence="11 12">
    <name type="scientific">Paenibacillus alginolyticus</name>
    <dbReference type="NCBI Taxonomy" id="59839"/>
    <lineage>
        <taxon>Bacteria</taxon>
        <taxon>Bacillati</taxon>
        <taxon>Bacillota</taxon>
        <taxon>Bacilli</taxon>
        <taxon>Bacillales</taxon>
        <taxon>Paenibacillaceae</taxon>
        <taxon>Paenibacillus</taxon>
    </lineage>
</organism>
<gene>
    <name evidence="11" type="ORF">M5X19_23675</name>
</gene>
<evidence type="ECO:0000313" key="12">
    <source>
        <dbReference type="Proteomes" id="UP001527099"/>
    </source>
</evidence>
<dbReference type="SUPFAM" id="SSF46689">
    <property type="entry name" value="Homeodomain-like"/>
    <property type="match status" value="2"/>
</dbReference>
<evidence type="ECO:0000256" key="2">
    <source>
        <dbReference type="ARBA" id="ARBA00022490"/>
    </source>
</evidence>
<dbReference type="SMART" id="SM00342">
    <property type="entry name" value="HTH_ARAC"/>
    <property type="match status" value="1"/>
</dbReference>
<sequence>MYSILLVDDEKMELEMLADYVRWGDMGIRVAGTAKNGREALQRMEELRPDIILTDVRMPIMDGLEFSRRAKQINRNVQIVFLSGHDEFQYIKAALSVEAIGYLLKPLDMGELQHLMEKVKQKCEEFRISSQTSEVLKETYLRELISESSPLVRSQWIEKLLLLPSMMPSNGFYQILYLTVDPVSHYGVEIVTTIRNFALTEIPRSFLCQIKEGTFVLLYHKLDTPSIELSHAAEQLIRYVNDRNDAIISIGVSDVGMGLESLYDLCAGAKRANESKFYFGLGSCTKADQAVDPAYIEVNPEPAIASLCHAISHLQESAAITVIQDFFDTMRTSKVDRDLVCSSSLRLITAIEQHFAHLIGDDSVNSMYVEDWKRIANYSTINEIEDHILDVCRAILSLMKEKNKDKNLHIIHQIASLIDRSFSRQLTIEDIAKQVYLSPNYVRTIFKDKTGETILEYLTRVRIHHAAELLKDKSKKIHEIAASVGYENVSYFCSVFQKFKGTTPNEYRKKLL</sequence>
<dbReference type="InterPro" id="IPR018062">
    <property type="entry name" value="HTH_AraC-typ_CS"/>
</dbReference>
<dbReference type="PROSITE" id="PS00041">
    <property type="entry name" value="HTH_ARAC_FAMILY_1"/>
    <property type="match status" value="1"/>
</dbReference>
<proteinExistence type="predicted"/>
<name>A0ABT4GI65_9BACL</name>
<accession>A0ABT4GI65</accession>
<dbReference type="PANTHER" id="PTHR42713:SF3">
    <property type="entry name" value="TRANSCRIPTIONAL REGULATORY PROTEIN HPTR"/>
    <property type="match status" value="1"/>
</dbReference>